<dbReference type="RefSeq" id="WP_285346191.1">
    <property type="nucleotide sequence ID" value="NZ_JASITI010000066.1"/>
</dbReference>
<sequence>MSYQSHTLPSPRGAAEQAEHEILIAVRAVAPEIDEMIRAEPLPEGWLPGCGWRC</sequence>
<dbReference type="Proteomes" id="UP001223390">
    <property type="component" value="Unassembled WGS sequence"/>
</dbReference>
<organism evidence="1 2">
    <name type="scientific">Streptomyces katrae</name>
    <dbReference type="NCBI Taxonomy" id="68223"/>
    <lineage>
        <taxon>Bacteria</taxon>
        <taxon>Bacillati</taxon>
        <taxon>Actinomycetota</taxon>
        <taxon>Actinomycetes</taxon>
        <taxon>Kitasatosporales</taxon>
        <taxon>Streptomycetaceae</taxon>
        <taxon>Streptomyces</taxon>
    </lineage>
</organism>
<evidence type="ECO:0000313" key="1">
    <source>
        <dbReference type="EMBL" id="MDK9500590.1"/>
    </source>
</evidence>
<evidence type="ECO:0000313" key="2">
    <source>
        <dbReference type="Proteomes" id="UP001223390"/>
    </source>
</evidence>
<name>A0ABT7H3W2_9ACTN</name>
<gene>
    <name evidence="1" type="ORF">QEZ40_006418</name>
</gene>
<protein>
    <submittedName>
        <fullName evidence="1">Uncharacterized protein</fullName>
    </submittedName>
</protein>
<dbReference type="EMBL" id="JASITI010000066">
    <property type="protein sequence ID" value="MDK9500590.1"/>
    <property type="molecule type" value="Genomic_DNA"/>
</dbReference>
<comment type="caution">
    <text evidence="1">The sequence shown here is derived from an EMBL/GenBank/DDBJ whole genome shotgun (WGS) entry which is preliminary data.</text>
</comment>
<proteinExistence type="predicted"/>
<keyword evidence="2" id="KW-1185">Reference proteome</keyword>
<accession>A0ABT7H3W2</accession>
<reference evidence="1 2" key="1">
    <citation type="submission" date="2023-05" db="EMBL/GenBank/DDBJ databases">
        <title>Sequencing and Assembly of Streptomyces sp. NP73.</title>
        <authorList>
            <person name="Konwar A.N."/>
            <person name="Saikia K."/>
            <person name="Thakur D."/>
        </authorList>
    </citation>
    <scope>NUCLEOTIDE SEQUENCE [LARGE SCALE GENOMIC DNA]</scope>
    <source>
        <strain evidence="1 2">NP73</strain>
    </source>
</reference>